<evidence type="ECO:0000259" key="1">
    <source>
        <dbReference type="Pfam" id="PF00646"/>
    </source>
</evidence>
<protein>
    <submittedName>
        <fullName evidence="3">F-box domain, Leucine-rich repeat domain, L domain-like protein</fullName>
    </submittedName>
</protein>
<dbReference type="InterPro" id="IPR001810">
    <property type="entry name" value="F-box_dom"/>
</dbReference>
<comment type="caution">
    <text evidence="3">The sequence shown here is derived from an EMBL/GenBank/DDBJ whole genome shotgun (WGS) entry which is preliminary data.</text>
</comment>
<evidence type="ECO:0000259" key="2">
    <source>
        <dbReference type="Pfam" id="PF23622"/>
    </source>
</evidence>
<dbReference type="InterPro" id="IPR055357">
    <property type="entry name" value="LRR_At1g61320_AtMIF1"/>
</dbReference>
<name>A0A2U1NQ03_ARTAN</name>
<dbReference type="Proteomes" id="UP000245207">
    <property type="component" value="Unassembled WGS sequence"/>
</dbReference>
<dbReference type="EMBL" id="PKPP01002389">
    <property type="protein sequence ID" value="PWA75584.1"/>
    <property type="molecule type" value="Genomic_DNA"/>
</dbReference>
<dbReference type="Pfam" id="PF00646">
    <property type="entry name" value="F-box"/>
    <property type="match status" value="1"/>
</dbReference>
<dbReference type="PANTHER" id="PTHR34145:SF28">
    <property type="entry name" value="F-BOX DOMAIN-CONTAINING PROTEIN"/>
    <property type="match status" value="1"/>
</dbReference>
<evidence type="ECO:0000313" key="4">
    <source>
        <dbReference type="Proteomes" id="UP000245207"/>
    </source>
</evidence>
<dbReference type="InterPro" id="IPR053772">
    <property type="entry name" value="At1g61320/At1g61330-like"/>
</dbReference>
<dbReference type="InterPro" id="IPR032675">
    <property type="entry name" value="LRR_dom_sf"/>
</dbReference>
<dbReference type="OrthoDB" id="1304049at2759"/>
<dbReference type="InterPro" id="IPR036047">
    <property type="entry name" value="F-box-like_dom_sf"/>
</dbReference>
<dbReference type="PANTHER" id="PTHR34145">
    <property type="entry name" value="OS02G0105600 PROTEIN"/>
    <property type="match status" value="1"/>
</dbReference>
<dbReference type="STRING" id="35608.A0A2U1NQ03"/>
<sequence length="535" mass="61416">MEENNQIVDDTTDRISGLPEFISHHILSFLKSPKERVRMSVLSKNWYALTASFPILEFDIHKFSETFPESVTYKDLRERFFKYVEYTISRFSQQNVTSAHTLDIVTSLEDPTEVGIIDRCLDIVIKSGVKVLGISIMNPSQGSQLLPMYELSDNILSASSLTYLALFNCKLALSLMVDAVKFKSMELLNLHHIHIDEDVMKHLFMHCPFLEELCVGNWCGVNRFYVYGLQNLQQVRIRFWDELERIDIEAPNLWYLCLANSGGTRGPSMNVASCRKLTTLDCYGYPSPSSEGLVDLSSGFPFVEELFLSPSEECKSLNISSHSLRRFELESNCDLEKIDINAPNMLLFRCKGYRRCRSLKMDSLPAKARMECEPDDFVDSLWFQSLRRFLEKKIGFKELKLSIGAGLIDVEELTVIRLSPYELDHVELELYTKEVSVYESVVGAVLWCCRPESLTLESNSSCTDIEEWSHLIKFTYEKLLQQEDQGKINVQIMLTSASKTKKHFPDLNSLLTAPPCDWQAETINFIKEVVHEEAR</sequence>
<dbReference type="Pfam" id="PF23622">
    <property type="entry name" value="LRR_At1g61320_AtMIF1"/>
    <property type="match status" value="1"/>
</dbReference>
<accession>A0A2U1NQ03</accession>
<feature type="domain" description="F-box" evidence="1">
    <location>
        <begin position="15"/>
        <end position="55"/>
    </location>
</feature>
<keyword evidence="4" id="KW-1185">Reference proteome</keyword>
<proteinExistence type="predicted"/>
<organism evidence="3 4">
    <name type="scientific">Artemisia annua</name>
    <name type="common">Sweet wormwood</name>
    <dbReference type="NCBI Taxonomy" id="35608"/>
    <lineage>
        <taxon>Eukaryota</taxon>
        <taxon>Viridiplantae</taxon>
        <taxon>Streptophyta</taxon>
        <taxon>Embryophyta</taxon>
        <taxon>Tracheophyta</taxon>
        <taxon>Spermatophyta</taxon>
        <taxon>Magnoliopsida</taxon>
        <taxon>eudicotyledons</taxon>
        <taxon>Gunneridae</taxon>
        <taxon>Pentapetalae</taxon>
        <taxon>asterids</taxon>
        <taxon>campanulids</taxon>
        <taxon>Asterales</taxon>
        <taxon>Asteraceae</taxon>
        <taxon>Asteroideae</taxon>
        <taxon>Anthemideae</taxon>
        <taxon>Artemisiinae</taxon>
        <taxon>Artemisia</taxon>
    </lineage>
</organism>
<dbReference type="Gene3D" id="3.80.10.10">
    <property type="entry name" value="Ribonuclease Inhibitor"/>
    <property type="match status" value="1"/>
</dbReference>
<evidence type="ECO:0000313" key="3">
    <source>
        <dbReference type="EMBL" id="PWA75584.1"/>
    </source>
</evidence>
<dbReference type="SUPFAM" id="SSF81383">
    <property type="entry name" value="F-box domain"/>
    <property type="match status" value="1"/>
</dbReference>
<gene>
    <name evidence="3" type="ORF">CTI12_AA241290</name>
</gene>
<feature type="domain" description="At1g61320/AtMIF1 LRR" evidence="2">
    <location>
        <begin position="102"/>
        <end position="316"/>
    </location>
</feature>
<reference evidence="3 4" key="1">
    <citation type="journal article" date="2018" name="Mol. Plant">
        <title>The genome of Artemisia annua provides insight into the evolution of Asteraceae family and artemisinin biosynthesis.</title>
        <authorList>
            <person name="Shen Q."/>
            <person name="Zhang L."/>
            <person name="Liao Z."/>
            <person name="Wang S."/>
            <person name="Yan T."/>
            <person name="Shi P."/>
            <person name="Liu M."/>
            <person name="Fu X."/>
            <person name="Pan Q."/>
            <person name="Wang Y."/>
            <person name="Lv Z."/>
            <person name="Lu X."/>
            <person name="Zhang F."/>
            <person name="Jiang W."/>
            <person name="Ma Y."/>
            <person name="Chen M."/>
            <person name="Hao X."/>
            <person name="Li L."/>
            <person name="Tang Y."/>
            <person name="Lv G."/>
            <person name="Zhou Y."/>
            <person name="Sun X."/>
            <person name="Brodelius P.E."/>
            <person name="Rose J.K.C."/>
            <person name="Tang K."/>
        </authorList>
    </citation>
    <scope>NUCLEOTIDE SEQUENCE [LARGE SCALE GENOMIC DNA]</scope>
    <source>
        <strain evidence="4">cv. Huhao1</strain>
        <tissue evidence="3">Leaf</tissue>
    </source>
</reference>
<dbReference type="SUPFAM" id="SSF52047">
    <property type="entry name" value="RNI-like"/>
    <property type="match status" value="1"/>
</dbReference>
<dbReference type="Gene3D" id="1.20.1280.50">
    <property type="match status" value="1"/>
</dbReference>
<dbReference type="AlphaFoldDB" id="A0A2U1NQ03"/>